<name>A0ACC0XAG1_9ROSI</name>
<reference evidence="2" key="1">
    <citation type="journal article" date="2023" name="G3 (Bethesda)">
        <title>Genome assembly and association tests identify interacting loci associated with vigor, precocity, and sex in interspecific pistachio rootstocks.</title>
        <authorList>
            <person name="Palmer W."/>
            <person name="Jacygrad E."/>
            <person name="Sagayaradj S."/>
            <person name="Cavanaugh K."/>
            <person name="Han R."/>
            <person name="Bertier L."/>
            <person name="Beede B."/>
            <person name="Kafkas S."/>
            <person name="Golino D."/>
            <person name="Preece J."/>
            <person name="Michelmore R."/>
        </authorList>
    </citation>
    <scope>NUCLEOTIDE SEQUENCE [LARGE SCALE GENOMIC DNA]</scope>
</reference>
<protein>
    <submittedName>
        <fullName evidence="1">Uncharacterized protein</fullName>
    </submittedName>
</protein>
<sequence length="181" mass="20992">MVDIAGNVAGIVSAVLDVDKCFMYLLNHKSNIRILEREVGKLKVARDEVERKVEVARNNVEMIEEIVEQWVIKVNSIVPESETLIKERANVRCFSLKARYKQSRKASKKVQDVAELLHLQEAFGDQEDEAWRLFRKMTVFDFNHLDPQIAMRHYAHHAEVRQSPTLYQSPLVSASFQQLRT</sequence>
<proteinExistence type="predicted"/>
<evidence type="ECO:0000313" key="2">
    <source>
        <dbReference type="Proteomes" id="UP001163603"/>
    </source>
</evidence>
<evidence type="ECO:0000313" key="1">
    <source>
        <dbReference type="EMBL" id="KAJ0014259.1"/>
    </source>
</evidence>
<keyword evidence="2" id="KW-1185">Reference proteome</keyword>
<gene>
    <name evidence="1" type="ORF">Pint_20029</name>
</gene>
<accession>A0ACC0XAG1</accession>
<dbReference type="Proteomes" id="UP001163603">
    <property type="component" value="Chromosome 13"/>
</dbReference>
<dbReference type="EMBL" id="CM047748">
    <property type="protein sequence ID" value="KAJ0014259.1"/>
    <property type="molecule type" value="Genomic_DNA"/>
</dbReference>
<comment type="caution">
    <text evidence="1">The sequence shown here is derived from an EMBL/GenBank/DDBJ whole genome shotgun (WGS) entry which is preliminary data.</text>
</comment>
<organism evidence="1 2">
    <name type="scientific">Pistacia integerrima</name>
    <dbReference type="NCBI Taxonomy" id="434235"/>
    <lineage>
        <taxon>Eukaryota</taxon>
        <taxon>Viridiplantae</taxon>
        <taxon>Streptophyta</taxon>
        <taxon>Embryophyta</taxon>
        <taxon>Tracheophyta</taxon>
        <taxon>Spermatophyta</taxon>
        <taxon>Magnoliopsida</taxon>
        <taxon>eudicotyledons</taxon>
        <taxon>Gunneridae</taxon>
        <taxon>Pentapetalae</taxon>
        <taxon>rosids</taxon>
        <taxon>malvids</taxon>
        <taxon>Sapindales</taxon>
        <taxon>Anacardiaceae</taxon>
        <taxon>Pistacia</taxon>
    </lineage>
</organism>